<dbReference type="InterPro" id="IPR019734">
    <property type="entry name" value="TPR_rpt"/>
</dbReference>
<dbReference type="InterPro" id="IPR011990">
    <property type="entry name" value="TPR-like_helical_dom_sf"/>
</dbReference>
<feature type="repeat" description="TPR" evidence="1">
    <location>
        <begin position="31"/>
        <end position="64"/>
    </location>
</feature>
<dbReference type="SMART" id="SM00028">
    <property type="entry name" value="TPR"/>
    <property type="match status" value="1"/>
</dbReference>
<reference evidence="2 3" key="1">
    <citation type="journal article" date="2018" name="ACS Chem. Biol.">
        <title>Ketoreductase domain dysfunction expands chemodiversity: malyngamide biosynthesis in the cyanobacterium Okeania hirsuta.</title>
        <authorList>
            <person name="Moss N.A."/>
            <person name="Leao T."/>
            <person name="Rankin M."/>
            <person name="McCullough T.M."/>
            <person name="Qu P."/>
            <person name="Korobeynikov A."/>
            <person name="Smith J.L."/>
            <person name="Gerwick L."/>
            <person name="Gerwick W.H."/>
        </authorList>
    </citation>
    <scope>NUCLEOTIDE SEQUENCE [LARGE SCALE GENOMIC DNA]</scope>
    <source>
        <strain evidence="2 3">PAB10Feb10-1</strain>
    </source>
</reference>
<gene>
    <name evidence="2" type="ORF">D5R40_24040</name>
</gene>
<sequence>MYKTKTYSQQFQWKKEVEYYRKITEVEKDNWEAYHYLGQALLKLEQWPECVTAYQNALKLNPNLPGIHQKIGDALQQQAKA</sequence>
<evidence type="ECO:0000256" key="1">
    <source>
        <dbReference type="PROSITE-ProRule" id="PRU00339"/>
    </source>
</evidence>
<name>A0A3N6R998_9CYAN</name>
<feature type="non-terminal residue" evidence="2">
    <location>
        <position position="81"/>
    </location>
</feature>
<evidence type="ECO:0000313" key="3">
    <source>
        <dbReference type="Proteomes" id="UP000269154"/>
    </source>
</evidence>
<dbReference type="RefSeq" id="WP_124147198.1">
    <property type="nucleotide sequence ID" value="NZ_CAWOKI010000240.1"/>
</dbReference>
<keyword evidence="3" id="KW-1185">Reference proteome</keyword>
<proteinExistence type="predicted"/>
<organism evidence="2 3">
    <name type="scientific">Okeania hirsuta</name>
    <dbReference type="NCBI Taxonomy" id="1458930"/>
    <lineage>
        <taxon>Bacteria</taxon>
        <taxon>Bacillati</taxon>
        <taxon>Cyanobacteriota</taxon>
        <taxon>Cyanophyceae</taxon>
        <taxon>Oscillatoriophycideae</taxon>
        <taxon>Oscillatoriales</taxon>
        <taxon>Microcoleaceae</taxon>
        <taxon>Okeania</taxon>
    </lineage>
</organism>
<keyword evidence="1" id="KW-0802">TPR repeat</keyword>
<dbReference type="OrthoDB" id="451627at2"/>
<evidence type="ECO:0000313" key="2">
    <source>
        <dbReference type="EMBL" id="RQH30278.1"/>
    </source>
</evidence>
<comment type="caution">
    <text evidence="2">The sequence shown here is derived from an EMBL/GenBank/DDBJ whole genome shotgun (WGS) entry which is preliminary data.</text>
</comment>
<dbReference type="Proteomes" id="UP000269154">
    <property type="component" value="Unassembled WGS sequence"/>
</dbReference>
<dbReference type="PROSITE" id="PS50005">
    <property type="entry name" value="TPR"/>
    <property type="match status" value="1"/>
</dbReference>
<dbReference type="Pfam" id="PF13414">
    <property type="entry name" value="TPR_11"/>
    <property type="match status" value="1"/>
</dbReference>
<accession>A0A3N6R998</accession>
<protein>
    <submittedName>
        <fullName evidence="2">Tetratricopeptide repeat protein</fullName>
    </submittedName>
</protein>
<dbReference type="SUPFAM" id="SSF48452">
    <property type="entry name" value="TPR-like"/>
    <property type="match status" value="1"/>
</dbReference>
<dbReference type="Gene3D" id="1.25.40.10">
    <property type="entry name" value="Tetratricopeptide repeat domain"/>
    <property type="match status" value="1"/>
</dbReference>
<dbReference type="AlphaFoldDB" id="A0A3N6R998"/>
<dbReference type="EMBL" id="RCBY01000180">
    <property type="protein sequence ID" value="RQH30278.1"/>
    <property type="molecule type" value="Genomic_DNA"/>
</dbReference>